<dbReference type="Proteomes" id="UP000198945">
    <property type="component" value="Unassembled WGS sequence"/>
</dbReference>
<name>A0A1G8SSA6_9FIRM</name>
<dbReference type="RefSeq" id="WP_076546162.1">
    <property type="nucleotide sequence ID" value="NZ_FNEH01000044.1"/>
</dbReference>
<evidence type="ECO:0000313" key="2">
    <source>
        <dbReference type="Proteomes" id="UP000198945"/>
    </source>
</evidence>
<dbReference type="EMBL" id="FNEH01000044">
    <property type="protein sequence ID" value="SDJ32054.1"/>
    <property type="molecule type" value="Genomic_DNA"/>
</dbReference>
<sequence>MGEVIEIGVSQEVVGFFLEFEDPIEGVEKILNDCPWLKEKEFSYLTSTGERRFTVEGAIEVVVKSEQPNGRKVRKIYSKYLANRIGEKEVIEEMDKIISD</sequence>
<reference evidence="1 2" key="1">
    <citation type="submission" date="2016-10" db="EMBL/GenBank/DDBJ databases">
        <authorList>
            <person name="de Groot N.N."/>
        </authorList>
    </citation>
    <scope>NUCLEOTIDE SEQUENCE [LARGE SCALE GENOMIC DNA]</scope>
    <source>
        <strain evidence="1 2">WG7</strain>
    </source>
</reference>
<accession>A0A1G8SSA6</accession>
<gene>
    <name evidence="1" type="ORF">SAMN04515654_1444</name>
</gene>
<organism evidence="1 2">
    <name type="scientific">Halanaerobium congolense</name>
    <dbReference type="NCBI Taxonomy" id="54121"/>
    <lineage>
        <taxon>Bacteria</taxon>
        <taxon>Bacillati</taxon>
        <taxon>Bacillota</taxon>
        <taxon>Clostridia</taxon>
        <taxon>Halanaerobiales</taxon>
        <taxon>Halanaerobiaceae</taxon>
        <taxon>Halanaerobium</taxon>
    </lineage>
</organism>
<dbReference type="AlphaFoldDB" id="A0A1G8SSA6"/>
<proteinExistence type="predicted"/>
<evidence type="ECO:0000313" key="1">
    <source>
        <dbReference type="EMBL" id="SDJ32054.1"/>
    </source>
</evidence>
<protein>
    <submittedName>
        <fullName evidence="1">Uncharacterized protein</fullName>
    </submittedName>
</protein>